<dbReference type="EMBL" id="JABZEC010000005">
    <property type="protein sequence ID" value="NVY96813.1"/>
    <property type="molecule type" value="Genomic_DNA"/>
</dbReference>
<evidence type="ECO:0000313" key="2">
    <source>
        <dbReference type="Proteomes" id="UP000563523"/>
    </source>
</evidence>
<dbReference type="RefSeq" id="WP_176942967.1">
    <property type="nucleotide sequence ID" value="NZ_JABZEC010000005.1"/>
</dbReference>
<dbReference type="Pfam" id="PF06619">
    <property type="entry name" value="DUF1149"/>
    <property type="match status" value="1"/>
</dbReference>
<proteinExistence type="predicted"/>
<gene>
    <name evidence="1" type="ORF">HU830_06545</name>
</gene>
<dbReference type="Proteomes" id="UP000563523">
    <property type="component" value="Unassembled WGS sequence"/>
</dbReference>
<keyword evidence="2" id="KW-1185">Reference proteome</keyword>
<sequence length="126" mass="14046">MMAIPQGPIVVQAFHYDQVDPDTPAKNEIQVQIQSYPEIDSGADSKDYFQILAPFEIHPEATNFMVSGLLGQVVQVETAANQTELAPELLQELSRPLIEQIQILTYQVTAIADDRGYDLNFTPNVK</sequence>
<dbReference type="InterPro" id="IPR009530">
    <property type="entry name" value="DUF1149"/>
</dbReference>
<reference evidence="1 2" key="1">
    <citation type="submission" date="2020-06" db="EMBL/GenBank/DDBJ databases">
        <authorList>
            <person name="Kang J."/>
        </authorList>
    </citation>
    <scope>NUCLEOTIDE SEQUENCE [LARGE SCALE GENOMIC DNA]</scope>
    <source>
        <strain evidence="1 2">DCY120</strain>
    </source>
</reference>
<dbReference type="AlphaFoldDB" id="A0A850R1L1"/>
<dbReference type="Gene3D" id="3.10.420.10">
    <property type="entry name" value="SecB-like"/>
    <property type="match status" value="1"/>
</dbReference>
<name>A0A850R1L1_9LACO</name>
<accession>A0A850R1L1</accession>
<dbReference type="InterPro" id="IPR035958">
    <property type="entry name" value="SecB-like_sf"/>
</dbReference>
<evidence type="ECO:0000313" key="1">
    <source>
        <dbReference type="EMBL" id="NVY96813.1"/>
    </source>
</evidence>
<dbReference type="SUPFAM" id="SSF54611">
    <property type="entry name" value="SecB-like"/>
    <property type="match status" value="1"/>
</dbReference>
<organism evidence="1 2">
    <name type="scientific">Bombilactobacillus apium</name>
    <dbReference type="NCBI Taxonomy" id="2675299"/>
    <lineage>
        <taxon>Bacteria</taxon>
        <taxon>Bacillati</taxon>
        <taxon>Bacillota</taxon>
        <taxon>Bacilli</taxon>
        <taxon>Lactobacillales</taxon>
        <taxon>Lactobacillaceae</taxon>
        <taxon>Bombilactobacillus</taxon>
    </lineage>
</organism>
<comment type="caution">
    <text evidence="1">The sequence shown here is derived from an EMBL/GenBank/DDBJ whole genome shotgun (WGS) entry which is preliminary data.</text>
</comment>
<protein>
    <submittedName>
        <fullName evidence="1">DUF1149 family protein</fullName>
    </submittedName>
</protein>